<keyword evidence="2" id="KW-0831">Ubiquinone biosynthesis</keyword>
<dbReference type="GO" id="GO:0008813">
    <property type="term" value="F:chorismate lyase activity"/>
    <property type="evidence" value="ECO:0007669"/>
    <property type="project" value="InterPro"/>
</dbReference>
<dbReference type="InterPro" id="IPR028978">
    <property type="entry name" value="Chorismate_lyase_/UTRA_dom_sf"/>
</dbReference>
<dbReference type="Pfam" id="PF04345">
    <property type="entry name" value="Chor_lyase"/>
    <property type="match status" value="1"/>
</dbReference>
<keyword evidence="1" id="KW-0963">Cytoplasm</keyword>
<dbReference type="Proteomes" id="UP000054858">
    <property type="component" value="Unassembled WGS sequence"/>
</dbReference>
<dbReference type="AlphaFoldDB" id="A0A0W0WZX1"/>
<dbReference type="GO" id="GO:0006744">
    <property type="term" value="P:ubiquinone biosynthetic process"/>
    <property type="evidence" value="ECO:0007669"/>
    <property type="project" value="UniProtKB-KW"/>
</dbReference>
<dbReference type="GO" id="GO:0005829">
    <property type="term" value="C:cytosol"/>
    <property type="evidence" value="ECO:0007669"/>
    <property type="project" value="TreeGrafter"/>
</dbReference>
<dbReference type="EMBL" id="LNYP01000029">
    <property type="protein sequence ID" value="KTD37883.1"/>
    <property type="molecule type" value="Genomic_DNA"/>
</dbReference>
<evidence type="ECO:0000256" key="2">
    <source>
        <dbReference type="ARBA" id="ARBA00022688"/>
    </source>
</evidence>
<keyword evidence="3" id="KW-0456">Lyase</keyword>
<protein>
    <submittedName>
        <fullName evidence="4">4-hydroxybenzoate synthetase</fullName>
    </submittedName>
</protein>
<reference evidence="4 5" key="1">
    <citation type="submission" date="2015-11" db="EMBL/GenBank/DDBJ databases">
        <title>Genomic analysis of 38 Legionella species identifies large and diverse effector repertoires.</title>
        <authorList>
            <person name="Burstein D."/>
            <person name="Amaro F."/>
            <person name="Zusman T."/>
            <person name="Lifshitz Z."/>
            <person name="Cohen O."/>
            <person name="Gilbert J.A."/>
            <person name="Pupko T."/>
            <person name="Shuman H.A."/>
            <person name="Segal G."/>
        </authorList>
    </citation>
    <scope>NUCLEOTIDE SEQUENCE [LARGE SCALE GENOMIC DNA]</scope>
    <source>
        <strain evidence="4 5">Oak Ridge-10</strain>
    </source>
</reference>
<dbReference type="Gene3D" id="3.40.1410.10">
    <property type="entry name" value="Chorismate lyase-like"/>
    <property type="match status" value="1"/>
</dbReference>
<evidence type="ECO:0000256" key="3">
    <source>
        <dbReference type="ARBA" id="ARBA00023239"/>
    </source>
</evidence>
<comment type="caution">
    <text evidence="4">The sequence shown here is derived from an EMBL/GenBank/DDBJ whole genome shotgun (WGS) entry which is preliminary data.</text>
</comment>
<evidence type="ECO:0000313" key="5">
    <source>
        <dbReference type="Proteomes" id="UP000054858"/>
    </source>
</evidence>
<evidence type="ECO:0000256" key="1">
    <source>
        <dbReference type="ARBA" id="ARBA00022490"/>
    </source>
</evidence>
<evidence type="ECO:0000313" key="4">
    <source>
        <dbReference type="EMBL" id="KTD37883.1"/>
    </source>
</evidence>
<dbReference type="InterPro" id="IPR007440">
    <property type="entry name" value="Chorismate--pyruvate_lyase"/>
</dbReference>
<proteinExistence type="predicted"/>
<dbReference type="RefSeq" id="WP_035894462.1">
    <property type="nucleotide sequence ID" value="NZ_KV441806.1"/>
</dbReference>
<name>A0A0W0WZX1_9GAMM</name>
<gene>
    <name evidence="4" type="primary">ubiC</name>
    <name evidence="4" type="ORF">Loak_1559</name>
</gene>
<dbReference type="PANTHER" id="PTHR38683">
    <property type="entry name" value="CHORISMATE PYRUVATE-LYASE"/>
    <property type="match status" value="1"/>
</dbReference>
<sequence>MLINPDNFLQEECHPSYALLPWITHQSSLTERLKQKTGEARLTVLAQQWGAPDWWDKQVLKLEHESVLHREILMSARNAPCWYGRTILPKQTYESDVALFTRLKTESLGQLLFNNITINRLCLLHYAISHRVIEYHWLTAEMHDQKEVLWARFSAFTLHKQFPFYLVEILLPGLMRYVN</sequence>
<accession>A0A0W0WZX1</accession>
<dbReference type="PANTHER" id="PTHR38683:SF1">
    <property type="entry name" value="CHORISMATE PYRUVATE-LYASE"/>
    <property type="match status" value="1"/>
</dbReference>
<dbReference type="PATRIC" id="fig|29423.5.peg.1634"/>
<dbReference type="SUPFAM" id="SSF64288">
    <property type="entry name" value="Chorismate lyase-like"/>
    <property type="match status" value="1"/>
</dbReference>
<organism evidence="4 5">
    <name type="scientific">Legionella oakridgensis</name>
    <dbReference type="NCBI Taxonomy" id="29423"/>
    <lineage>
        <taxon>Bacteria</taxon>
        <taxon>Pseudomonadati</taxon>
        <taxon>Pseudomonadota</taxon>
        <taxon>Gammaproteobacteria</taxon>
        <taxon>Legionellales</taxon>
        <taxon>Legionellaceae</taxon>
        <taxon>Legionella</taxon>
    </lineage>
</organism>